<comment type="caution">
    <text evidence="1">The sequence shown here is derived from an EMBL/GenBank/DDBJ whole genome shotgun (WGS) entry which is preliminary data.</text>
</comment>
<dbReference type="AlphaFoldDB" id="A0AAD7RJZ4"/>
<organism evidence="1 2">
    <name type="scientific">Aldrovandia affinis</name>
    <dbReference type="NCBI Taxonomy" id="143900"/>
    <lineage>
        <taxon>Eukaryota</taxon>
        <taxon>Metazoa</taxon>
        <taxon>Chordata</taxon>
        <taxon>Craniata</taxon>
        <taxon>Vertebrata</taxon>
        <taxon>Euteleostomi</taxon>
        <taxon>Actinopterygii</taxon>
        <taxon>Neopterygii</taxon>
        <taxon>Teleostei</taxon>
        <taxon>Notacanthiformes</taxon>
        <taxon>Halosauridae</taxon>
        <taxon>Aldrovandia</taxon>
    </lineage>
</organism>
<proteinExistence type="predicted"/>
<reference evidence="1" key="1">
    <citation type="journal article" date="2023" name="Science">
        <title>Genome structures resolve the early diversification of teleost fishes.</title>
        <authorList>
            <person name="Parey E."/>
            <person name="Louis A."/>
            <person name="Montfort J."/>
            <person name="Bouchez O."/>
            <person name="Roques C."/>
            <person name="Iampietro C."/>
            <person name="Lluch J."/>
            <person name="Castinel A."/>
            <person name="Donnadieu C."/>
            <person name="Desvignes T."/>
            <person name="Floi Bucao C."/>
            <person name="Jouanno E."/>
            <person name="Wen M."/>
            <person name="Mejri S."/>
            <person name="Dirks R."/>
            <person name="Jansen H."/>
            <person name="Henkel C."/>
            <person name="Chen W.J."/>
            <person name="Zahm M."/>
            <person name="Cabau C."/>
            <person name="Klopp C."/>
            <person name="Thompson A.W."/>
            <person name="Robinson-Rechavi M."/>
            <person name="Braasch I."/>
            <person name="Lecointre G."/>
            <person name="Bobe J."/>
            <person name="Postlethwait J.H."/>
            <person name="Berthelot C."/>
            <person name="Roest Crollius H."/>
            <person name="Guiguen Y."/>
        </authorList>
    </citation>
    <scope>NUCLEOTIDE SEQUENCE</scope>
    <source>
        <strain evidence="1">NC1722</strain>
    </source>
</reference>
<evidence type="ECO:0000313" key="2">
    <source>
        <dbReference type="Proteomes" id="UP001221898"/>
    </source>
</evidence>
<gene>
    <name evidence="1" type="ORF">AAFF_G00183180</name>
</gene>
<evidence type="ECO:0000313" key="1">
    <source>
        <dbReference type="EMBL" id="KAJ8385718.1"/>
    </source>
</evidence>
<sequence length="103" mass="11854">MQTNHRHCVRAQLSPILSRTLRDRRLGSVQGGRPQKCSRQTPELFPHCRPPCVRRFERKCCSLQPSLPIPGEEETRWGAHTCAVSERLPTAPFKSQRRVPDQI</sequence>
<keyword evidence="2" id="KW-1185">Reference proteome</keyword>
<dbReference type="EMBL" id="JAINUG010000243">
    <property type="protein sequence ID" value="KAJ8385718.1"/>
    <property type="molecule type" value="Genomic_DNA"/>
</dbReference>
<dbReference type="Proteomes" id="UP001221898">
    <property type="component" value="Unassembled WGS sequence"/>
</dbReference>
<name>A0AAD7RJZ4_9TELE</name>
<accession>A0AAD7RJZ4</accession>
<protein>
    <submittedName>
        <fullName evidence="1">Uncharacterized protein</fullName>
    </submittedName>
</protein>